<reference evidence="2 3" key="1">
    <citation type="submission" date="2020-01" db="EMBL/GenBank/DDBJ databases">
        <title>Whole genome sequence of Heliobacterium gestii DSM 11169.</title>
        <authorList>
            <person name="Kyndt J.A."/>
            <person name="Meyer T.E."/>
        </authorList>
    </citation>
    <scope>NUCLEOTIDE SEQUENCE [LARGE SCALE GENOMIC DNA]</scope>
    <source>
        <strain evidence="2 3">DSM 11169</strain>
    </source>
</reference>
<evidence type="ECO:0000259" key="1">
    <source>
        <dbReference type="Pfam" id="PF16244"/>
    </source>
</evidence>
<dbReference type="InterPro" id="IPR032599">
    <property type="entry name" value="YcdB/YcdC_rep_domain"/>
</dbReference>
<comment type="caution">
    <text evidence="2">The sequence shown here is derived from an EMBL/GenBank/DDBJ whole genome shotgun (WGS) entry which is preliminary data.</text>
</comment>
<sequence length="607" mass="67488">MIDRERSRVRKGRHHAVTVTLAGLVITGMLAGAFPVAAALAEEPRQGIETAPPLTATITEKAPPEVEARIEQVTGVIRSLYPEFAYLQRKETVRRNGIRRPDGIETEQEEWRLFFDDQPREAPKKEEGAYNQALMVFDTSGNLLSFRWQNPDWAGTALPDSDLAKKKATAFLDRLLGDGAKVYRAGRAGQTETRAAVNEAGKKLAWVRRTVHFDRAINGIPCVDCGGEEWEVAVDGSGRIVGLKRRNGATPDEALFPDPAKAISPVAAKGAFSERLQMVLTYQPQEYLNREPGVVFQHLLPGRQPVLLTYQTGGAIGPIDALTGKPLWESGAEVSKPEKLLRLSGQGKSIEAKDPQAAERVIETVFGIDMSGMAFVDPLFRKRETPAAPFAKMFQWVDKKPGGTRFITMETESDTGRVCGYSLEAVRTGEQQPAQENKKGVAIPVEEAKKKALRVLQQFLPARAVEMNLLEPSAEPTKYPDWVDRSKLPKDSLDSPNHEFYFIPVHQGVPIESIQWSVFIDKRTGNVSGFNYQAVDFDQLPVKSGLISPEQAKAASLAKVDLRLVYIWPDYLDQKAPRPVLVYKPEYRQRGVIDARSGKFIPYDRDE</sequence>
<accession>A0A845LDE2</accession>
<name>A0A845LDE2_HELGE</name>
<proteinExistence type="predicted"/>
<dbReference type="RefSeq" id="WP_161261517.1">
    <property type="nucleotide sequence ID" value="NZ_JAFBDC010000004.1"/>
</dbReference>
<organism evidence="2 3">
    <name type="scientific">Heliomicrobium gestii</name>
    <name type="common">Heliobacterium gestii</name>
    <dbReference type="NCBI Taxonomy" id="2699"/>
    <lineage>
        <taxon>Bacteria</taxon>
        <taxon>Bacillati</taxon>
        <taxon>Bacillota</taxon>
        <taxon>Clostridia</taxon>
        <taxon>Eubacteriales</taxon>
        <taxon>Heliobacteriaceae</taxon>
        <taxon>Heliomicrobium</taxon>
    </lineage>
</organism>
<dbReference type="OrthoDB" id="2379565at2"/>
<gene>
    <name evidence="2" type="ORF">GTO89_07875</name>
</gene>
<evidence type="ECO:0000313" key="3">
    <source>
        <dbReference type="Proteomes" id="UP000471031"/>
    </source>
</evidence>
<dbReference type="EMBL" id="WXEX01000005">
    <property type="protein sequence ID" value="MZP42950.1"/>
    <property type="molecule type" value="Genomic_DNA"/>
</dbReference>
<keyword evidence="3" id="KW-1185">Reference proteome</keyword>
<feature type="domain" description="YcdB/YcdC repeated" evidence="1">
    <location>
        <begin position="392"/>
        <end position="533"/>
    </location>
</feature>
<dbReference type="Pfam" id="PF16244">
    <property type="entry name" value="DUF4901"/>
    <property type="match status" value="1"/>
</dbReference>
<dbReference type="AlphaFoldDB" id="A0A845LDE2"/>
<dbReference type="Proteomes" id="UP000471031">
    <property type="component" value="Unassembled WGS sequence"/>
</dbReference>
<evidence type="ECO:0000313" key="2">
    <source>
        <dbReference type="EMBL" id="MZP42950.1"/>
    </source>
</evidence>
<protein>
    <recommendedName>
        <fullName evidence="1">YcdB/YcdC repeated domain-containing protein</fullName>
    </recommendedName>
</protein>